<dbReference type="GO" id="GO:0004674">
    <property type="term" value="F:protein serine/threonine kinase activity"/>
    <property type="evidence" value="ECO:0007669"/>
    <property type="project" value="UniProtKB-KW"/>
</dbReference>
<dbReference type="Gene3D" id="1.10.510.10">
    <property type="entry name" value="Transferase(Phosphotransferase) domain 1"/>
    <property type="match status" value="1"/>
</dbReference>
<dbReference type="OrthoDB" id="248923at2759"/>
<evidence type="ECO:0000256" key="7">
    <source>
        <dbReference type="ARBA" id="ARBA00047899"/>
    </source>
</evidence>
<dbReference type="CDD" id="cd00180">
    <property type="entry name" value="PKc"/>
    <property type="match status" value="1"/>
</dbReference>
<keyword evidence="9" id="KW-0175">Coiled coil</keyword>
<sequence length="787" mass="88396">MAGRPLAAETMDNFNLAVIQSWKHSWKCKIARPLLRGIVMRIGPASKKFDNKLVKLHDLDQGAFGKVDKVMHESVCLARKRIPRRRGFSIEDLRREGLTMRKLDHRHIVKLVATYAPRSHELCLLIWPAAVCNLNRLLDDIECLRTDDGDRDDIVERLSALNLTDLSAIDSTKITMGDQYMGATSEKCPLDYLRTIVGCVARAMAHCHANDVRHLDIKPSNILLRPDRVYLADFGISRDVSGQDQTITDGMPGTERWRAPELYGENGSSMQLSDMYSLGLVYLNIATVLYDTRLVDFDETLRYSPQIDREEQLVLRERKLKAHLDRLTAHALVRPPFMFTHEGQETVRPRPLTYLISRMVATNPRQRCSAAKTDEKLSMMGGIHQIYHGHCCKRPMSWVENKWDQKFARLATLQKENEIQRKRIEELEGMDKTYETRLEKQRQKHEQDIARLQTLLKNANERCQRLDLEISNRWRKPHSFRGPRGHESPLCTLSTGRRNTPGSHQALVSPGVVGLEETENAKPTPPRGSEILKPMNAAVSASSHRQQRQRQQQKGPQRSQSNLELTPERPTKNLRMHQSAPAVTSFPAAKSPAGQRSPSTGGNFSGYALRSRGSGSKLPLPVTPIPSNTLNLNSDQSMSDGSMASSIFSRQSLETALSSPPKDSPSAMHRASEAGSDDDFKTPWSQPNKEPLSPAEQPQCTERGEGDGRGLRPCTPSSLILSVTTSPASCPRIRRSRFPAPEAGADADSDATSKPRPGPPSLQPMKSWAEVAKLENRRQTVRDVTRW</sequence>
<feature type="compositionally biased region" description="Polar residues" evidence="10">
    <location>
        <begin position="625"/>
        <end position="658"/>
    </location>
</feature>
<dbReference type="InterPro" id="IPR008271">
    <property type="entry name" value="Ser/Thr_kinase_AS"/>
</dbReference>
<evidence type="ECO:0000256" key="1">
    <source>
        <dbReference type="ARBA" id="ARBA00012513"/>
    </source>
</evidence>
<dbReference type="SUPFAM" id="SSF56112">
    <property type="entry name" value="Protein kinase-like (PK-like)"/>
    <property type="match status" value="1"/>
</dbReference>
<accession>A0A8K0J453</accession>
<dbReference type="Proteomes" id="UP000811619">
    <property type="component" value="Unassembled WGS sequence"/>
</dbReference>
<proteinExistence type="predicted"/>
<dbReference type="PROSITE" id="PS50011">
    <property type="entry name" value="PROTEIN_KINASE_DOM"/>
    <property type="match status" value="1"/>
</dbReference>
<feature type="compositionally biased region" description="Polar residues" evidence="10">
    <location>
        <begin position="715"/>
        <end position="728"/>
    </location>
</feature>
<keyword evidence="13" id="KW-1185">Reference proteome</keyword>
<evidence type="ECO:0000256" key="8">
    <source>
        <dbReference type="ARBA" id="ARBA00048679"/>
    </source>
</evidence>
<evidence type="ECO:0000256" key="4">
    <source>
        <dbReference type="ARBA" id="ARBA00022741"/>
    </source>
</evidence>
<evidence type="ECO:0000256" key="2">
    <source>
        <dbReference type="ARBA" id="ARBA00022527"/>
    </source>
</evidence>
<gene>
    <name evidence="12" type="ORF">E4U42_005155</name>
</gene>
<evidence type="ECO:0000256" key="5">
    <source>
        <dbReference type="ARBA" id="ARBA00022777"/>
    </source>
</evidence>
<dbReference type="GO" id="GO:0005634">
    <property type="term" value="C:nucleus"/>
    <property type="evidence" value="ECO:0007669"/>
    <property type="project" value="TreeGrafter"/>
</dbReference>
<feature type="compositionally biased region" description="Low complexity" evidence="10">
    <location>
        <begin position="549"/>
        <end position="561"/>
    </location>
</feature>
<dbReference type="EC" id="2.7.11.1" evidence="1"/>
<evidence type="ECO:0000259" key="11">
    <source>
        <dbReference type="PROSITE" id="PS50011"/>
    </source>
</evidence>
<feature type="region of interest" description="Disordered" evidence="10">
    <location>
        <begin position="476"/>
        <end position="767"/>
    </location>
</feature>
<keyword evidence="4" id="KW-0547">Nucleotide-binding</keyword>
<dbReference type="Pfam" id="PF00069">
    <property type="entry name" value="Pkinase"/>
    <property type="match status" value="1"/>
</dbReference>
<keyword evidence="5" id="KW-0418">Kinase</keyword>
<dbReference type="PANTHER" id="PTHR43671">
    <property type="entry name" value="SERINE/THREONINE-PROTEIN KINASE NEK"/>
    <property type="match status" value="1"/>
</dbReference>
<comment type="caution">
    <text evidence="12">The sequence shown here is derived from an EMBL/GenBank/DDBJ whole genome shotgun (WGS) entry which is preliminary data.</text>
</comment>
<comment type="catalytic activity">
    <reaction evidence="8">
        <text>L-seryl-[protein] + ATP = O-phospho-L-seryl-[protein] + ADP + H(+)</text>
        <dbReference type="Rhea" id="RHEA:17989"/>
        <dbReference type="Rhea" id="RHEA-COMP:9863"/>
        <dbReference type="Rhea" id="RHEA-COMP:11604"/>
        <dbReference type="ChEBI" id="CHEBI:15378"/>
        <dbReference type="ChEBI" id="CHEBI:29999"/>
        <dbReference type="ChEBI" id="CHEBI:30616"/>
        <dbReference type="ChEBI" id="CHEBI:83421"/>
        <dbReference type="ChEBI" id="CHEBI:456216"/>
        <dbReference type="EC" id="2.7.11.1"/>
    </reaction>
</comment>
<dbReference type="GO" id="GO:0005524">
    <property type="term" value="F:ATP binding"/>
    <property type="evidence" value="ECO:0007669"/>
    <property type="project" value="UniProtKB-KW"/>
</dbReference>
<dbReference type="InterPro" id="IPR011009">
    <property type="entry name" value="Kinase-like_dom_sf"/>
</dbReference>
<keyword evidence="6" id="KW-0067">ATP-binding</keyword>
<dbReference type="SMART" id="SM00220">
    <property type="entry name" value="S_TKc"/>
    <property type="match status" value="1"/>
</dbReference>
<keyword evidence="2" id="KW-0723">Serine/threonine-protein kinase</keyword>
<comment type="catalytic activity">
    <reaction evidence="7">
        <text>L-threonyl-[protein] + ATP = O-phospho-L-threonyl-[protein] + ADP + H(+)</text>
        <dbReference type="Rhea" id="RHEA:46608"/>
        <dbReference type="Rhea" id="RHEA-COMP:11060"/>
        <dbReference type="Rhea" id="RHEA-COMP:11605"/>
        <dbReference type="ChEBI" id="CHEBI:15378"/>
        <dbReference type="ChEBI" id="CHEBI:30013"/>
        <dbReference type="ChEBI" id="CHEBI:30616"/>
        <dbReference type="ChEBI" id="CHEBI:61977"/>
        <dbReference type="ChEBI" id="CHEBI:456216"/>
        <dbReference type="EC" id="2.7.11.1"/>
    </reaction>
</comment>
<protein>
    <recommendedName>
        <fullName evidence="1">non-specific serine/threonine protein kinase</fullName>
        <ecNumber evidence="1">2.7.11.1</ecNumber>
    </recommendedName>
</protein>
<name>A0A8K0J453_9HYPO</name>
<evidence type="ECO:0000313" key="13">
    <source>
        <dbReference type="Proteomes" id="UP000811619"/>
    </source>
</evidence>
<dbReference type="PROSITE" id="PS00108">
    <property type="entry name" value="PROTEIN_KINASE_ST"/>
    <property type="match status" value="1"/>
</dbReference>
<dbReference type="AlphaFoldDB" id="A0A8K0J453"/>
<evidence type="ECO:0000256" key="9">
    <source>
        <dbReference type="SAM" id="Coils"/>
    </source>
</evidence>
<dbReference type="PANTHER" id="PTHR43671:SF98">
    <property type="entry name" value="SERINE_THREONINE-PROTEIN KINASE NEK11"/>
    <property type="match status" value="1"/>
</dbReference>
<evidence type="ECO:0000256" key="10">
    <source>
        <dbReference type="SAM" id="MobiDB-lite"/>
    </source>
</evidence>
<dbReference type="Gene3D" id="3.30.200.20">
    <property type="entry name" value="Phosphorylase Kinase, domain 1"/>
    <property type="match status" value="1"/>
</dbReference>
<dbReference type="InterPro" id="IPR000719">
    <property type="entry name" value="Prot_kinase_dom"/>
</dbReference>
<dbReference type="EMBL" id="SRPY01000475">
    <property type="protein sequence ID" value="KAG5922916.1"/>
    <property type="molecule type" value="Genomic_DNA"/>
</dbReference>
<feature type="domain" description="Protein kinase" evidence="11">
    <location>
        <begin position="53"/>
        <end position="387"/>
    </location>
</feature>
<feature type="coiled-coil region" evidence="9">
    <location>
        <begin position="410"/>
        <end position="469"/>
    </location>
</feature>
<evidence type="ECO:0000256" key="3">
    <source>
        <dbReference type="ARBA" id="ARBA00022679"/>
    </source>
</evidence>
<dbReference type="InterPro" id="IPR050660">
    <property type="entry name" value="NEK_Ser/Thr_kinase"/>
</dbReference>
<evidence type="ECO:0000256" key="6">
    <source>
        <dbReference type="ARBA" id="ARBA00022840"/>
    </source>
</evidence>
<keyword evidence="3" id="KW-0808">Transferase</keyword>
<evidence type="ECO:0000313" key="12">
    <source>
        <dbReference type="EMBL" id="KAG5922916.1"/>
    </source>
</evidence>
<reference evidence="12" key="1">
    <citation type="journal article" date="2020" name="bioRxiv">
        <title>Whole genome comparisons of ergot fungi reveals the divergence and evolution of species within the genus Claviceps are the result of varying mechanisms driving genome evolution and host range expansion.</title>
        <authorList>
            <person name="Wyka S.A."/>
            <person name="Mondo S.J."/>
            <person name="Liu M."/>
            <person name="Dettman J."/>
            <person name="Nalam V."/>
            <person name="Broders K.D."/>
        </authorList>
    </citation>
    <scope>NUCLEOTIDE SEQUENCE</scope>
    <source>
        <strain evidence="12">CCC 489</strain>
    </source>
</reference>
<organism evidence="12 13">
    <name type="scientific">Claviceps africana</name>
    <dbReference type="NCBI Taxonomy" id="83212"/>
    <lineage>
        <taxon>Eukaryota</taxon>
        <taxon>Fungi</taxon>
        <taxon>Dikarya</taxon>
        <taxon>Ascomycota</taxon>
        <taxon>Pezizomycotina</taxon>
        <taxon>Sordariomycetes</taxon>
        <taxon>Hypocreomycetidae</taxon>
        <taxon>Hypocreales</taxon>
        <taxon>Clavicipitaceae</taxon>
        <taxon>Claviceps</taxon>
    </lineage>
</organism>
<feature type="compositionally biased region" description="Polar residues" evidence="10">
    <location>
        <begin position="491"/>
        <end position="503"/>
    </location>
</feature>